<gene>
    <name evidence="2" type="ORF">SAMN06297387_103112</name>
</gene>
<reference evidence="2 3" key="1">
    <citation type="submission" date="2017-09" db="EMBL/GenBank/DDBJ databases">
        <authorList>
            <person name="Ehlers B."/>
            <person name="Leendertz F.H."/>
        </authorList>
    </citation>
    <scope>NUCLEOTIDE SEQUENCE [LARGE SCALE GENOMIC DNA]</scope>
    <source>
        <strain evidence="2 3">CGMCC 4.7095</strain>
    </source>
</reference>
<dbReference type="AlphaFoldDB" id="A0A286DRU9"/>
<dbReference type="EMBL" id="OCNE01000003">
    <property type="protein sequence ID" value="SOD61361.1"/>
    <property type="molecule type" value="Genomic_DNA"/>
</dbReference>
<evidence type="ECO:0000313" key="3">
    <source>
        <dbReference type="Proteomes" id="UP000219072"/>
    </source>
</evidence>
<sequence length="52" mass="5573">MTDTTDSATSRTRVLCRVPVPRCETISVTAPAPVPRASSRDLATRRSKPTCG</sequence>
<keyword evidence="3" id="KW-1185">Reference proteome</keyword>
<accession>A0A286DRU9</accession>
<name>A0A286DRU9_9ACTN</name>
<evidence type="ECO:0000256" key="1">
    <source>
        <dbReference type="SAM" id="MobiDB-lite"/>
    </source>
</evidence>
<proteinExistence type="predicted"/>
<evidence type="ECO:0000313" key="2">
    <source>
        <dbReference type="EMBL" id="SOD61361.1"/>
    </source>
</evidence>
<protein>
    <submittedName>
        <fullName evidence="2">Uncharacterized protein</fullName>
    </submittedName>
</protein>
<dbReference type="Proteomes" id="UP000219072">
    <property type="component" value="Unassembled WGS sequence"/>
</dbReference>
<feature type="region of interest" description="Disordered" evidence="1">
    <location>
        <begin position="31"/>
        <end position="52"/>
    </location>
</feature>
<organism evidence="2 3">
    <name type="scientific">Streptomyces zhaozhouensis</name>
    <dbReference type="NCBI Taxonomy" id="1300267"/>
    <lineage>
        <taxon>Bacteria</taxon>
        <taxon>Bacillati</taxon>
        <taxon>Actinomycetota</taxon>
        <taxon>Actinomycetes</taxon>
        <taxon>Kitasatosporales</taxon>
        <taxon>Streptomycetaceae</taxon>
        <taxon>Streptomyces</taxon>
    </lineage>
</organism>